<dbReference type="RefSeq" id="XP_004220672.1">
    <property type="nucleotide sequence ID" value="XM_004220624.1"/>
</dbReference>
<dbReference type="SUPFAM" id="SSF64268">
    <property type="entry name" value="PX domain"/>
    <property type="match status" value="1"/>
</dbReference>
<feature type="region of interest" description="Disordered" evidence="4">
    <location>
        <begin position="692"/>
        <end position="765"/>
    </location>
</feature>
<dbReference type="OMA" id="IICVYED"/>
<keyword evidence="2" id="KW-0677">Repeat</keyword>
<dbReference type="InterPro" id="IPR015943">
    <property type="entry name" value="WD40/YVTN_repeat-like_dom_sf"/>
</dbReference>
<evidence type="ECO:0000259" key="5">
    <source>
        <dbReference type="PROSITE" id="PS50195"/>
    </source>
</evidence>
<feature type="compositionally biased region" description="Basic and acidic residues" evidence="4">
    <location>
        <begin position="708"/>
        <end position="728"/>
    </location>
</feature>
<dbReference type="EMBL" id="DF157093">
    <property type="protein sequence ID" value="GAB64385.1"/>
    <property type="molecule type" value="Genomic_DNA"/>
</dbReference>
<dbReference type="Gene3D" id="2.130.10.10">
    <property type="entry name" value="YVTN repeat-like/Quinoprotein amine dehydrogenase"/>
    <property type="match status" value="2"/>
</dbReference>
<dbReference type="GeneID" id="14691140"/>
<feature type="region of interest" description="Disordered" evidence="4">
    <location>
        <begin position="528"/>
        <end position="552"/>
    </location>
</feature>
<proteinExistence type="predicted"/>
<dbReference type="VEuPathDB" id="PlasmoDB:PCYB_011180"/>
<keyword evidence="1 3" id="KW-0853">WD repeat</keyword>
<dbReference type="eggNOG" id="ENOG502S4HI">
    <property type="taxonomic scope" value="Eukaryota"/>
</dbReference>
<dbReference type="Pfam" id="PF00787">
    <property type="entry name" value="PX"/>
    <property type="match status" value="1"/>
</dbReference>
<feature type="domain" description="PX" evidence="5">
    <location>
        <begin position="1"/>
        <end position="111"/>
    </location>
</feature>
<reference evidence="6 7" key="1">
    <citation type="journal article" date="2012" name="Nat. Genet.">
        <title>Plasmodium cynomolgi genome sequences provide insight into Plasmodium vivax and the monkey malaria clade.</title>
        <authorList>
            <person name="Tachibana S."/>
            <person name="Sullivan S.A."/>
            <person name="Kawai S."/>
            <person name="Nakamura S."/>
            <person name="Kim H.R."/>
            <person name="Goto N."/>
            <person name="Arisue N."/>
            <person name="Palacpac N.M.Q."/>
            <person name="Honma H."/>
            <person name="Yagi M."/>
            <person name="Tougan T."/>
            <person name="Katakai Y."/>
            <person name="Kaneko O."/>
            <person name="Mita T."/>
            <person name="Kita K."/>
            <person name="Yasutomi Y."/>
            <person name="Sutton P.L."/>
            <person name="Shakhbatyan R."/>
            <person name="Horii T."/>
            <person name="Yasunaga T."/>
            <person name="Barnwell J.W."/>
            <person name="Escalante A.A."/>
            <person name="Carlton J.M."/>
            <person name="Tanabe K."/>
        </authorList>
    </citation>
    <scope>NUCLEOTIDE SEQUENCE [LARGE SCALE GENOMIC DNA]</scope>
    <source>
        <strain evidence="6 7">B</strain>
    </source>
</reference>
<dbReference type="PROSITE" id="PS50294">
    <property type="entry name" value="WD_REPEATS_REGION"/>
    <property type="match status" value="1"/>
</dbReference>
<dbReference type="InterPro" id="IPR051179">
    <property type="entry name" value="WD_repeat_multifunction"/>
</dbReference>
<protein>
    <submittedName>
        <fullName evidence="6">WD domain G-beta repeat domain containing protein</fullName>
    </submittedName>
</protein>
<feature type="region of interest" description="Disordered" evidence="4">
    <location>
        <begin position="782"/>
        <end position="807"/>
    </location>
</feature>
<sequence>MELEHFDIGINRVEQRDEKVYYVILIQYKDLKYETSRRYSEFEELHWELLHMGFSALPKLPKKKLMAYKNAEYINYRKKVLNSYIHNLFIRADVRCCALFLNFILFYDKINLSVEVVKTKLLNSIGSQKFSMSDLYINEKYNFIICVYEDKSNLSKLGKLWSIIEPDIVGEIKVFTYNNDLTSTFCETYKEQTVYKARNIVCAESKSEVIISGDDGKIHVYKIDMQLLTLTYVKNIPCHNDTILKMMNFNADLFCTCGYDNAFRLFRFSDYKILSGGRCNKRLDKDKITTCHLLNYNNIVLGTDCSVFFIYNMMTNPPLYLDTKKLKNGEKINCFANTDKYLFVGYDNIIACYNYHYSSEAKNGRGLTLSETFSECVANQDTPGGSHIDAQTNEKQPLITKLIVDNNMSAQYVPPLLYDNTVLSLSVNKEKKVLYAGYEDAIVIWSITSGLIVSAFHGHTNGVHFLNFLSSSGFLLSGGDGGNLKVWKNDIDNFQIWKPKRRSYKANESTGISPQAVYAESSAYKNSQNNNFTFNESEDGDDPDNRSNAQSDSMSIDHLLGETNKKYDYQVYDTSNYKKDLINYNASTNINSVNSSRSNLFYDKSVSNAPQEFLSDASNLDVCILTSREDKGRSGSYDCNVDASVSKADNSFHAPLYAKDFQQNHADYFVSNEDAKFDHGGKNEERYQHDQYNLRGHNDYGVPPIARHGYEDYYEKGGSHGKTQHDDGQYSGGQHSGGQHSHGQHSGGQHSHGQHSGGQYSHGQHSVAHQMDMYGANYNSATAPQAQHNSDEGVPNSIDMKHNNEDDQFSSLKRDIVYVSDEDDDLISAFRSKKATFKNEYIFYKILLKSSFWRKKITKT</sequence>
<feature type="repeat" description="WD" evidence="3">
    <location>
        <begin position="456"/>
        <end position="488"/>
    </location>
</feature>
<name>K6URB1_PLACD</name>
<dbReference type="Proteomes" id="UP000006319">
    <property type="component" value="Chromosome 1"/>
</dbReference>
<dbReference type="InterPro" id="IPR001680">
    <property type="entry name" value="WD40_rpt"/>
</dbReference>
<keyword evidence="7" id="KW-1185">Reference proteome</keyword>
<accession>K6URB1</accession>
<dbReference type="InterPro" id="IPR001683">
    <property type="entry name" value="PX_dom"/>
</dbReference>
<dbReference type="OrthoDB" id="430293at2759"/>
<gene>
    <name evidence="6" type="ORF">PCYB_011180</name>
</gene>
<evidence type="ECO:0000313" key="7">
    <source>
        <dbReference type="Proteomes" id="UP000006319"/>
    </source>
</evidence>
<organism evidence="6 7">
    <name type="scientific">Plasmodium cynomolgi (strain B)</name>
    <dbReference type="NCBI Taxonomy" id="1120755"/>
    <lineage>
        <taxon>Eukaryota</taxon>
        <taxon>Sar</taxon>
        <taxon>Alveolata</taxon>
        <taxon>Apicomplexa</taxon>
        <taxon>Aconoidasida</taxon>
        <taxon>Haemosporida</taxon>
        <taxon>Plasmodiidae</taxon>
        <taxon>Plasmodium</taxon>
        <taxon>Plasmodium (Plasmodium)</taxon>
    </lineage>
</organism>
<dbReference type="CDD" id="cd06093">
    <property type="entry name" value="PX_domain"/>
    <property type="match status" value="1"/>
</dbReference>
<dbReference type="KEGG" id="pcy:PCYB_011180"/>
<evidence type="ECO:0000313" key="6">
    <source>
        <dbReference type="EMBL" id="GAB64385.1"/>
    </source>
</evidence>
<evidence type="ECO:0000256" key="1">
    <source>
        <dbReference type="ARBA" id="ARBA00022574"/>
    </source>
</evidence>
<dbReference type="PROSITE" id="PS50082">
    <property type="entry name" value="WD_REPEATS_2"/>
    <property type="match status" value="1"/>
</dbReference>
<dbReference type="PhylomeDB" id="K6URB1"/>
<dbReference type="AlphaFoldDB" id="K6URB1"/>
<evidence type="ECO:0000256" key="4">
    <source>
        <dbReference type="SAM" id="MobiDB-lite"/>
    </source>
</evidence>
<dbReference type="Pfam" id="PF00400">
    <property type="entry name" value="WD40"/>
    <property type="match status" value="1"/>
</dbReference>
<dbReference type="PANTHER" id="PTHR19857:SF8">
    <property type="entry name" value="ANGIO-ASSOCIATED MIGRATORY CELL PROTEIN"/>
    <property type="match status" value="1"/>
</dbReference>
<dbReference type="SUPFAM" id="SSF50978">
    <property type="entry name" value="WD40 repeat-like"/>
    <property type="match status" value="1"/>
</dbReference>
<dbReference type="Gene3D" id="3.30.1520.10">
    <property type="entry name" value="Phox-like domain"/>
    <property type="match status" value="1"/>
</dbReference>
<dbReference type="PANTHER" id="PTHR19857">
    <property type="entry name" value="MITOCHONDRIAL DIVISION PROTEIN 1-RELATED"/>
    <property type="match status" value="1"/>
</dbReference>
<evidence type="ECO:0000256" key="2">
    <source>
        <dbReference type="ARBA" id="ARBA00022737"/>
    </source>
</evidence>
<dbReference type="PROSITE" id="PS50195">
    <property type="entry name" value="PX"/>
    <property type="match status" value="1"/>
</dbReference>
<dbReference type="SMART" id="SM00320">
    <property type="entry name" value="WD40"/>
    <property type="match status" value="4"/>
</dbReference>
<evidence type="ECO:0000256" key="3">
    <source>
        <dbReference type="PROSITE-ProRule" id="PRU00221"/>
    </source>
</evidence>
<dbReference type="InterPro" id="IPR036322">
    <property type="entry name" value="WD40_repeat_dom_sf"/>
</dbReference>
<dbReference type="SMART" id="SM00312">
    <property type="entry name" value="PX"/>
    <property type="match status" value="1"/>
</dbReference>
<dbReference type="InterPro" id="IPR036871">
    <property type="entry name" value="PX_dom_sf"/>
</dbReference>
<dbReference type="GO" id="GO:0035091">
    <property type="term" value="F:phosphatidylinositol binding"/>
    <property type="evidence" value="ECO:0007669"/>
    <property type="project" value="InterPro"/>
</dbReference>